<evidence type="ECO:0000256" key="17">
    <source>
        <dbReference type="ARBA" id="ARBA00023027"/>
    </source>
</evidence>
<dbReference type="PROSITE" id="PS01136">
    <property type="entry name" value="UPF0034"/>
    <property type="match status" value="1"/>
</dbReference>
<evidence type="ECO:0000259" key="24">
    <source>
        <dbReference type="Pfam" id="PF01207"/>
    </source>
</evidence>
<keyword evidence="16" id="KW-0560">Oxidoreductase</keyword>
<dbReference type="GO" id="GO:0022857">
    <property type="term" value="F:transmembrane transporter activity"/>
    <property type="evidence" value="ECO:0007669"/>
    <property type="project" value="InterPro"/>
</dbReference>
<comment type="catalytic activity">
    <reaction evidence="19">
        <text>5,6-dihydrouridine(47) in tRNA + NAD(+) = uridine(47) in tRNA + NADH + H(+)</text>
        <dbReference type="Rhea" id="RHEA:53364"/>
        <dbReference type="Rhea" id="RHEA-COMP:13539"/>
        <dbReference type="Rhea" id="RHEA-COMP:13540"/>
        <dbReference type="ChEBI" id="CHEBI:15378"/>
        <dbReference type="ChEBI" id="CHEBI:57540"/>
        <dbReference type="ChEBI" id="CHEBI:57945"/>
        <dbReference type="ChEBI" id="CHEBI:65315"/>
        <dbReference type="ChEBI" id="CHEBI:74443"/>
        <dbReference type="EC" id="1.3.1.89"/>
    </reaction>
    <physiologicalReaction direction="right-to-left" evidence="19">
        <dbReference type="Rhea" id="RHEA:53366"/>
    </physiologicalReaction>
</comment>
<comment type="similarity">
    <text evidence="3">Belongs to the Dus family. Dus3 subfamily.</text>
</comment>
<dbReference type="EMBL" id="JAKMXF010000141">
    <property type="protein sequence ID" value="KAI6656641.1"/>
    <property type="molecule type" value="Genomic_DNA"/>
</dbReference>
<evidence type="ECO:0000256" key="19">
    <source>
        <dbReference type="ARBA" id="ARBA00048266"/>
    </source>
</evidence>
<dbReference type="Gene3D" id="1.20.1250.20">
    <property type="entry name" value="MFS general substrate transporter like domains"/>
    <property type="match status" value="1"/>
</dbReference>
<feature type="transmembrane region" description="Helical" evidence="23">
    <location>
        <begin position="309"/>
        <end position="331"/>
    </location>
</feature>
<comment type="catalytic activity">
    <reaction evidence="21">
        <text>a 5,6-dihydrouridine in mRNA + NADP(+) = a uridine in mRNA + NADPH + H(+)</text>
        <dbReference type="Rhea" id="RHEA:69855"/>
        <dbReference type="Rhea" id="RHEA-COMP:14658"/>
        <dbReference type="Rhea" id="RHEA-COMP:17789"/>
        <dbReference type="ChEBI" id="CHEBI:15378"/>
        <dbReference type="ChEBI" id="CHEBI:57783"/>
        <dbReference type="ChEBI" id="CHEBI:58349"/>
        <dbReference type="ChEBI" id="CHEBI:65315"/>
        <dbReference type="ChEBI" id="CHEBI:74443"/>
    </reaction>
    <physiologicalReaction direction="right-to-left" evidence="21">
        <dbReference type="Rhea" id="RHEA:69857"/>
    </physiologicalReaction>
</comment>
<keyword evidence="12" id="KW-0863">Zinc-finger</keyword>
<evidence type="ECO:0000256" key="14">
    <source>
        <dbReference type="ARBA" id="ARBA00022857"/>
    </source>
</evidence>
<keyword evidence="13" id="KW-0862">Zinc</keyword>
<dbReference type="PANTHER" id="PTHR45846:SF1">
    <property type="entry name" value="TRNA-DIHYDROURIDINE(47) SYNTHASE [NAD(P)(+)]-LIKE"/>
    <property type="match status" value="1"/>
</dbReference>
<dbReference type="InterPro" id="IPR005829">
    <property type="entry name" value="Sugar_transporter_CS"/>
</dbReference>
<keyword evidence="9" id="KW-0819">tRNA processing</keyword>
<evidence type="ECO:0000256" key="20">
    <source>
        <dbReference type="ARBA" id="ARBA00048342"/>
    </source>
</evidence>
<evidence type="ECO:0000313" key="25">
    <source>
        <dbReference type="EMBL" id="KAI6656641.1"/>
    </source>
</evidence>
<feature type="domain" description="DUS-like FMN-binding" evidence="24">
    <location>
        <begin position="455"/>
        <end position="700"/>
    </location>
</feature>
<dbReference type="SUPFAM" id="SSF103473">
    <property type="entry name" value="MFS general substrate transporter"/>
    <property type="match status" value="1"/>
</dbReference>
<dbReference type="GO" id="GO:0102265">
    <property type="term" value="F:tRNA-dihydrouridine47 synthase activity"/>
    <property type="evidence" value="ECO:0007669"/>
    <property type="project" value="UniProtKB-EC"/>
</dbReference>
<dbReference type="InterPro" id="IPR013785">
    <property type="entry name" value="Aldolase_TIM"/>
</dbReference>
<feature type="transmembrane region" description="Helical" evidence="23">
    <location>
        <begin position="42"/>
        <end position="66"/>
    </location>
</feature>
<keyword evidence="10" id="KW-0479">Metal-binding</keyword>
<evidence type="ECO:0000256" key="1">
    <source>
        <dbReference type="ARBA" id="ARBA00001917"/>
    </source>
</evidence>
<comment type="subcellular location">
    <subcellularLocation>
        <location evidence="2">Membrane</location>
        <topology evidence="2">Multi-pass membrane protein</topology>
    </subcellularLocation>
</comment>
<evidence type="ECO:0000256" key="12">
    <source>
        <dbReference type="ARBA" id="ARBA00022771"/>
    </source>
</evidence>
<comment type="catalytic activity">
    <reaction evidence="22">
        <text>5,6-dihydrouridine(47) in tRNA + NADP(+) = uridine(47) in tRNA + NADPH + H(+)</text>
        <dbReference type="Rhea" id="RHEA:53360"/>
        <dbReference type="Rhea" id="RHEA-COMP:13539"/>
        <dbReference type="Rhea" id="RHEA-COMP:13540"/>
        <dbReference type="ChEBI" id="CHEBI:15378"/>
        <dbReference type="ChEBI" id="CHEBI:57783"/>
        <dbReference type="ChEBI" id="CHEBI:58349"/>
        <dbReference type="ChEBI" id="CHEBI:65315"/>
        <dbReference type="ChEBI" id="CHEBI:74443"/>
        <dbReference type="EC" id="1.3.1.89"/>
    </reaction>
    <physiologicalReaction direction="right-to-left" evidence="22">
        <dbReference type="Rhea" id="RHEA:53362"/>
    </physiologicalReaction>
</comment>
<evidence type="ECO:0000256" key="23">
    <source>
        <dbReference type="SAM" id="Phobius"/>
    </source>
</evidence>
<dbReference type="Pfam" id="PF01207">
    <property type="entry name" value="Dus"/>
    <property type="match status" value="1"/>
</dbReference>
<feature type="transmembrane region" description="Helical" evidence="23">
    <location>
        <begin position="136"/>
        <end position="155"/>
    </location>
</feature>
<keyword evidence="6" id="KW-0288">FMN</keyword>
<keyword evidence="17" id="KW-0520">NAD</keyword>
<dbReference type="Pfam" id="PF00083">
    <property type="entry name" value="Sugar_tr"/>
    <property type="match status" value="1"/>
</dbReference>
<feature type="transmembrane region" description="Helical" evidence="23">
    <location>
        <begin position="246"/>
        <end position="265"/>
    </location>
</feature>
<dbReference type="SUPFAM" id="SSF51395">
    <property type="entry name" value="FMN-linked oxidoreductases"/>
    <property type="match status" value="1"/>
</dbReference>
<dbReference type="GO" id="GO:0016020">
    <property type="term" value="C:membrane"/>
    <property type="evidence" value="ECO:0007669"/>
    <property type="project" value="UniProtKB-SubCell"/>
</dbReference>
<feature type="transmembrane region" description="Helical" evidence="23">
    <location>
        <begin position="161"/>
        <end position="182"/>
    </location>
</feature>
<dbReference type="GO" id="GO:0050660">
    <property type="term" value="F:flavin adenine dinucleotide binding"/>
    <property type="evidence" value="ECO:0007669"/>
    <property type="project" value="InterPro"/>
</dbReference>
<comment type="cofactor">
    <cofactor evidence="1">
        <name>FMN</name>
        <dbReference type="ChEBI" id="CHEBI:58210"/>
    </cofactor>
</comment>
<gene>
    <name evidence="25" type="ORF">LOD99_11277</name>
</gene>
<evidence type="ECO:0000256" key="6">
    <source>
        <dbReference type="ARBA" id="ARBA00022643"/>
    </source>
</evidence>
<evidence type="ECO:0000256" key="7">
    <source>
        <dbReference type="ARBA" id="ARBA00022664"/>
    </source>
</evidence>
<evidence type="ECO:0000256" key="13">
    <source>
        <dbReference type="ARBA" id="ARBA00022833"/>
    </source>
</evidence>
<name>A0AAV7K6L9_9METZ</name>
<keyword evidence="11" id="KW-0677">Repeat</keyword>
<dbReference type="EC" id="1.3.1.89" evidence="4"/>
<evidence type="ECO:0000313" key="26">
    <source>
        <dbReference type="Proteomes" id="UP001165289"/>
    </source>
</evidence>
<dbReference type="InterPro" id="IPR035587">
    <property type="entry name" value="DUS-like_FMN-bd"/>
</dbReference>
<evidence type="ECO:0000256" key="8">
    <source>
        <dbReference type="ARBA" id="ARBA00022692"/>
    </source>
</evidence>
<evidence type="ECO:0000256" key="18">
    <source>
        <dbReference type="ARBA" id="ARBA00023136"/>
    </source>
</evidence>
<keyword evidence="26" id="KW-1185">Reference proteome</keyword>
<dbReference type="GO" id="GO:0003723">
    <property type="term" value="F:RNA binding"/>
    <property type="evidence" value="ECO:0007669"/>
    <property type="project" value="TreeGrafter"/>
</dbReference>
<evidence type="ECO:0000256" key="3">
    <source>
        <dbReference type="ARBA" id="ARBA00005451"/>
    </source>
</evidence>
<evidence type="ECO:0000256" key="21">
    <source>
        <dbReference type="ARBA" id="ARBA00049447"/>
    </source>
</evidence>
<keyword evidence="14" id="KW-0521">NADP</keyword>
<keyword evidence="8 23" id="KW-0812">Transmembrane</keyword>
<organism evidence="25 26">
    <name type="scientific">Oopsacas minuta</name>
    <dbReference type="NCBI Taxonomy" id="111878"/>
    <lineage>
        <taxon>Eukaryota</taxon>
        <taxon>Metazoa</taxon>
        <taxon>Porifera</taxon>
        <taxon>Hexactinellida</taxon>
        <taxon>Hexasterophora</taxon>
        <taxon>Lyssacinosida</taxon>
        <taxon>Leucopsacidae</taxon>
        <taxon>Oopsacas</taxon>
    </lineage>
</organism>
<keyword evidence="5" id="KW-0285">Flavoprotein</keyword>
<evidence type="ECO:0000256" key="15">
    <source>
        <dbReference type="ARBA" id="ARBA00022989"/>
    </source>
</evidence>
<feature type="transmembrane region" description="Helical" evidence="23">
    <location>
        <begin position="78"/>
        <end position="95"/>
    </location>
</feature>
<feature type="transmembrane region" description="Helical" evidence="23">
    <location>
        <begin position="7"/>
        <end position="30"/>
    </location>
</feature>
<dbReference type="PANTHER" id="PTHR45846">
    <property type="entry name" value="TRNA-DIHYDROURIDINE(47) SYNTHASE [NAD(P)(+)]-LIKE"/>
    <property type="match status" value="1"/>
</dbReference>
<evidence type="ECO:0000256" key="22">
    <source>
        <dbReference type="ARBA" id="ARBA00049513"/>
    </source>
</evidence>
<evidence type="ECO:0000256" key="10">
    <source>
        <dbReference type="ARBA" id="ARBA00022723"/>
    </source>
</evidence>
<evidence type="ECO:0000256" key="2">
    <source>
        <dbReference type="ARBA" id="ARBA00004141"/>
    </source>
</evidence>
<dbReference type="GO" id="GO:0006397">
    <property type="term" value="P:mRNA processing"/>
    <property type="evidence" value="ECO:0007669"/>
    <property type="project" value="UniProtKB-KW"/>
</dbReference>
<evidence type="ECO:0000256" key="16">
    <source>
        <dbReference type="ARBA" id="ARBA00023002"/>
    </source>
</evidence>
<dbReference type="InterPro" id="IPR018517">
    <property type="entry name" value="tRNA_hU_synthase_CS"/>
</dbReference>
<accession>A0AAV7K6L9</accession>
<keyword evidence="7" id="KW-0507">mRNA processing</keyword>
<dbReference type="Proteomes" id="UP001165289">
    <property type="component" value="Unassembled WGS sequence"/>
</dbReference>
<dbReference type="Gene3D" id="3.20.20.70">
    <property type="entry name" value="Aldolase class I"/>
    <property type="match status" value="1"/>
</dbReference>
<dbReference type="PROSITE" id="PS00217">
    <property type="entry name" value="SUGAR_TRANSPORT_2"/>
    <property type="match status" value="1"/>
</dbReference>
<evidence type="ECO:0000256" key="9">
    <source>
        <dbReference type="ARBA" id="ARBA00022694"/>
    </source>
</evidence>
<dbReference type="InterPro" id="IPR005828">
    <property type="entry name" value="MFS_sugar_transport-like"/>
</dbReference>
<evidence type="ECO:0000256" key="5">
    <source>
        <dbReference type="ARBA" id="ARBA00022630"/>
    </source>
</evidence>
<keyword evidence="18 23" id="KW-0472">Membrane</keyword>
<protein>
    <recommendedName>
        <fullName evidence="4">tRNA-dihydrouridine(47) synthase [NAD(P)(+)]</fullName>
        <ecNumber evidence="4">1.3.1.89</ecNumber>
    </recommendedName>
</protein>
<comment type="catalytic activity">
    <reaction evidence="20">
        <text>a 5,6-dihydrouridine in mRNA + NAD(+) = a uridine in mRNA + NADH + H(+)</text>
        <dbReference type="Rhea" id="RHEA:69851"/>
        <dbReference type="Rhea" id="RHEA-COMP:14658"/>
        <dbReference type="Rhea" id="RHEA-COMP:17789"/>
        <dbReference type="ChEBI" id="CHEBI:15378"/>
        <dbReference type="ChEBI" id="CHEBI:57540"/>
        <dbReference type="ChEBI" id="CHEBI:57945"/>
        <dbReference type="ChEBI" id="CHEBI:65315"/>
        <dbReference type="ChEBI" id="CHEBI:74443"/>
    </reaction>
    <physiologicalReaction direction="right-to-left" evidence="20">
        <dbReference type="Rhea" id="RHEA:69853"/>
    </physiologicalReaction>
</comment>
<feature type="transmembrane region" description="Helical" evidence="23">
    <location>
        <begin position="397"/>
        <end position="422"/>
    </location>
</feature>
<evidence type="ECO:0000256" key="4">
    <source>
        <dbReference type="ARBA" id="ARBA00012376"/>
    </source>
</evidence>
<dbReference type="InterPro" id="IPR036259">
    <property type="entry name" value="MFS_trans_sf"/>
</dbReference>
<dbReference type="CDD" id="cd02801">
    <property type="entry name" value="DUS_like_FMN"/>
    <property type="match status" value="1"/>
</dbReference>
<sequence length="808" mass="90836">MFKFREIPTYLSVAVCYLGAFSVSFILGYPSPTQKQLVEENILGFYTLPIFAGVSILTKIIGLLLLPCLLQTNISINALVVIDCIIGAIGWILIISTDTSYILIIGVSFVGLYCGVTTIFLNSYVAEVCSVQQRRVLSGGIGFCMRIGLLIAYFLGIWLSFRYLAIVGFLLLFLFAVCMLFIPLSPVWYIRQGLEARAEHTLRYLHGNTFDADREIKLIKTANSTAQTSWRDSISSLKDFRVLKPILIVSSFAVLKEAGGHAGMVSFSSQILENQQGIDPKIASLFYPIFLIIGAIVSICIINHCKLKWLLIVACSLQALSHFSMAVYYLVSDRYLDCASYSSQLCTILSFWPMCNIALYAFAFSLGWGLVIYSLMAIMYTSNREISVCISEVVTNLSGYFIIFLFYLLLHSIGGLWTFMVFSINSESQDVSAIFSTREIREERKKIDFRGKLYLAPLTTVGNFPFRRICSEYGAEITCGEMAMASPLMQGMQQEWSLIDKRNHYNWQGHSTLNSSSIVGAQLCGSYADTMTRCAEVIGSYSEVDFIDVNLGCPIDLVCNKGGGAALMGRPTRLSSIIRGMRSVLDIPLTVKLRTGLEEGKPSAHKLIPLLKEWGVDAITLHGRSRAQRYTKLADWEYISECAKLADPVPLIGCGDILSHEDYYRCLETGVSGCMIARGALMKPWIFTEIKEHRVWDISSQERFQMLQRYSNYGIERWGSDTEGVEKTRRFLLEWLSFLYRYIPVGLLERIPQKMNERPPPFQGRDDLETLMASNNSADWVKLSTMLLGPPPDNFFFLPKHKANSYSN</sequence>
<reference evidence="25 26" key="1">
    <citation type="journal article" date="2023" name="BMC Biol.">
        <title>The compact genome of the sponge Oopsacas minuta (Hexactinellida) is lacking key metazoan core genes.</title>
        <authorList>
            <person name="Santini S."/>
            <person name="Schenkelaars Q."/>
            <person name="Jourda C."/>
            <person name="Duchesne M."/>
            <person name="Belahbib H."/>
            <person name="Rocher C."/>
            <person name="Selva M."/>
            <person name="Riesgo A."/>
            <person name="Vervoort M."/>
            <person name="Leys S.P."/>
            <person name="Kodjabachian L."/>
            <person name="Le Bivic A."/>
            <person name="Borchiellini C."/>
            <person name="Claverie J.M."/>
            <person name="Renard E."/>
        </authorList>
    </citation>
    <scope>NUCLEOTIDE SEQUENCE [LARGE SCALE GENOMIC DNA]</scope>
    <source>
        <strain evidence="25">SPO-2</strain>
    </source>
</reference>
<evidence type="ECO:0000256" key="11">
    <source>
        <dbReference type="ARBA" id="ARBA00022737"/>
    </source>
</evidence>
<dbReference type="GO" id="GO:0008270">
    <property type="term" value="F:zinc ion binding"/>
    <property type="evidence" value="ECO:0007669"/>
    <property type="project" value="UniProtKB-KW"/>
</dbReference>
<dbReference type="FunFam" id="3.20.20.70:FF:000067">
    <property type="entry name" value="tRNA-dihydrouridine(47) synthase [NAD(P)(+)]"/>
    <property type="match status" value="1"/>
</dbReference>
<comment type="caution">
    <text evidence="25">The sequence shown here is derived from an EMBL/GenBank/DDBJ whole genome shotgun (WGS) entry which is preliminary data.</text>
</comment>
<feature type="transmembrane region" description="Helical" evidence="23">
    <location>
        <begin position="351"/>
        <end position="376"/>
    </location>
</feature>
<proteinExistence type="inferred from homology"/>
<feature type="transmembrane region" description="Helical" evidence="23">
    <location>
        <begin position="285"/>
        <end position="302"/>
    </location>
</feature>
<feature type="transmembrane region" description="Helical" evidence="23">
    <location>
        <begin position="101"/>
        <end position="124"/>
    </location>
</feature>
<keyword evidence="15 23" id="KW-1133">Transmembrane helix</keyword>
<dbReference type="AlphaFoldDB" id="A0AAV7K6L9"/>